<protein>
    <recommendedName>
        <fullName evidence="2">BspA family leucine-rich repeat surface protein</fullName>
    </recommendedName>
</protein>
<dbReference type="NCBIfam" id="TIGR02167">
    <property type="entry name" value="Liste_lipo_26"/>
    <property type="match status" value="3"/>
</dbReference>
<dbReference type="EMBL" id="PP885733">
    <property type="protein sequence ID" value="XCN28248.1"/>
    <property type="molecule type" value="Genomic_DNA"/>
</dbReference>
<dbReference type="Pfam" id="PF03382">
    <property type="entry name" value="DUF285"/>
    <property type="match status" value="4"/>
</dbReference>
<evidence type="ECO:0008006" key="2">
    <source>
        <dbReference type="Google" id="ProtNLM"/>
    </source>
</evidence>
<evidence type="ECO:0000313" key="1">
    <source>
        <dbReference type="EMBL" id="XCN28248.1"/>
    </source>
</evidence>
<reference evidence="1" key="1">
    <citation type="submission" date="2024-06" db="EMBL/GenBank/DDBJ databases">
        <authorList>
            <person name="Gannavaram S."/>
            <person name="Nemani S."/>
            <person name="Datta M."/>
            <person name="Picchiottino A."/>
            <person name="Mereddy A."/>
            <person name="Gannavaram N."/>
            <person name="Honeycutt C."/>
            <person name="Tran D."/>
            <person name="Choi K."/>
            <person name="Srinivasan K."/>
            <person name="Johnson A."/>
        </authorList>
    </citation>
    <scope>NUCLEOTIDE SEQUENCE</scope>
</reference>
<accession>A0AAU8KY04</accession>
<dbReference type="InterPro" id="IPR011889">
    <property type="entry name" value="Liste_lipo_26"/>
</dbReference>
<proteinExistence type="predicted"/>
<organism evidence="1">
    <name type="scientific">Pantoea phage Survivor</name>
    <dbReference type="NCBI Taxonomy" id="3232176"/>
    <lineage>
        <taxon>Viruses</taxon>
        <taxon>Duplodnaviria</taxon>
        <taxon>Heunggongvirae</taxon>
        <taxon>Uroviricota</taxon>
        <taxon>Caudoviricetes</taxon>
    </lineage>
</organism>
<name>A0AAU8KY04_9CAUD</name>
<sequence>MYTDPKKPLPIATEKKDYIGVVYNAIIEIGNARYNNVGNMESLEQRVAQEKSDAQARIDKFATDTDNDLKAHTNLRGAVHGETKETVGLGNVDNWPMANVAEHKAGQVKNKFAHPLGLAALVADRLTINPDMYIRSRILPLASGGNLGSIPQIAYRWVDGDVGDTLFDPVEYYGETGFAFATESGVRIYPDLIGTDLLTQVVASPGQPKTAITPLGGTQVRIYNRNIDVRRIRPSVLRGYSDVEPEGRLIKASDNLFDRSSLFYVEGTTVLARSFNKVRLPFDILVANNRNGKNWKGVLENRENSLYNIRTEIKKGNLGWGDDIYFTIKVDAFVFTDNGIDAKNGPGTSAETIATLGAEYTTKNYTVPANGKLHIYDHPEGGKAIAIKLRDMIAYTDAQRETLWGLLNTYNATNISFAWVNRLKGIFALRIPVGWLSKDKSKYVNYYVDLLYTTTENATTKTIGLKVETLRELDSNIQILNDNLTVNKAGRFVESNGSCAGNPFDPRVFNGAFDANGGHVHVYTFYNRQYVGYYQHNVDSPLTWINNGDNITPKLEKYLFRQVSTINNDGFYGDHLRHIPVRQTDDMKNEYITLTRDWLNSYRWCYATVELDDVVAPVTAAGRNIGPRRLNNEWFEPPAGGIPSFVISNDENVNVIDSTPRVFNTQNKFKAYGGYELSSDIKNPIKFVQSLDLDDAILNWIAINGGGWTEGYKQMFLFRNQLFWFSQTTSANEMKPDGTDCYYGLIKNVVTETVGDRTVIKAQGDVAASATVKPLKVHLKKTLQVDRKTITGLDAYDATDVYIMRTGSAAGTTTRLCMVNLGPFNNFYFPFRMTNTSATEFDIAPVESGLLDPVFQYDPAKGFQVDYDLITAYGTKAPDRLHVNFQTPVMLNKMMWFFNRTPGSYSLISETRGNLVTNNGIMSNYEGTCVYPVGSIATIGGSNVPIKKPLIAHTVDYPNDELFVTMEGTTPVLYSANRNPANYPTEPNNGATPAGFTQDTSFRYYDIDGWKNSLLPVIDSFRMNFYGYGSSFPAFMGTYGAGAPINRFFLQQKAMVVTWNTGVGRTINIGSGSGVTIKVNGQNQTYGGSGTFTIPGSFTGTVTVEIMGMSTFTWALGLVEIIQFGSLISSVNFAGCQTFKCTPSLPSRIRNYSSLFAGSTANTIPGMENWNTSNVTNMSGMFEGAVNFNQNLNNWKTGNVTNMSKMFKDCKVFNQALGNWDTSKVEDFGSMFENAVAFNQPLPWLVGRAWVFSKMFKGATAFNGNIMLWNVGTGKDFSSMFEDCLAFNVALQQWRPVSATTMRRMFKNCRDFNSQLTGWVFPTLLDTSEMFMGTKAFNRPLASWVMTSVNNTESMFEASVAFGADGTTPLTGWDMSNVVNAKRMFAVSNFNSDIENWEFGSDANLYEMFRGAKLFDKNISTWDMRNVRDISGMFKETLVFKQNILNWHLSSIVEMGSMFAQSKFSGDLVGWVIDSPNDINMNRVFSEASLFNGAGITTWNVSNAIDMQLMFNLAVAFNQDISNWDTGKNTTFFEMFFGAAKFNQPIGKWNVSSGVNFRNMLRKCVVFNQDLDNWNMSNATDISDIFREAAAFNGKVGTWDTSNVTAMNGTFVSCSVFDQDISGWDVSKVLNFTNTFGGCLVFNQDISGWNTESATIMDNMFTNARLFNQDLSGWNVAAVTTHIDFATGATAWTLPKPNFPS</sequence>
<dbReference type="InterPro" id="IPR005046">
    <property type="entry name" value="DUF285"/>
</dbReference>